<evidence type="ECO:0000313" key="9">
    <source>
        <dbReference type="Proteomes" id="UP000028123"/>
    </source>
</evidence>
<feature type="domain" description="HTH gntR-type" evidence="7">
    <location>
        <begin position="1"/>
        <end position="69"/>
    </location>
</feature>
<dbReference type="Proteomes" id="UP000028123">
    <property type="component" value="Unassembled WGS sequence"/>
</dbReference>
<evidence type="ECO:0000256" key="3">
    <source>
        <dbReference type="ARBA" id="ARBA00022898"/>
    </source>
</evidence>
<evidence type="ECO:0000256" key="6">
    <source>
        <dbReference type="ARBA" id="ARBA00023163"/>
    </source>
</evidence>
<comment type="caution">
    <text evidence="8">The sequence shown here is derived from an EMBL/GenBank/DDBJ whole genome shotgun (WGS) entry which is preliminary data.</text>
</comment>
<dbReference type="InterPro" id="IPR036390">
    <property type="entry name" value="WH_DNA-bd_sf"/>
</dbReference>
<gene>
    <name evidence="8" type="ORF">ET33_22965</name>
</gene>
<dbReference type="PROSITE" id="PS50949">
    <property type="entry name" value="HTH_GNTR"/>
    <property type="match status" value="1"/>
</dbReference>
<keyword evidence="6" id="KW-0804">Transcription</keyword>
<name>A0A081NVS9_9BACL</name>
<evidence type="ECO:0000256" key="2">
    <source>
        <dbReference type="ARBA" id="ARBA00022576"/>
    </source>
</evidence>
<dbReference type="OrthoDB" id="9802601at2"/>
<dbReference type="eggNOG" id="COG1167">
    <property type="taxonomic scope" value="Bacteria"/>
</dbReference>
<dbReference type="InterPro" id="IPR036388">
    <property type="entry name" value="WH-like_DNA-bd_sf"/>
</dbReference>
<reference evidence="8 9" key="1">
    <citation type="submission" date="2014-06" db="EMBL/GenBank/DDBJ databases">
        <title>Draft genome sequence of Paenibacillus sp. MSt1.</title>
        <authorList>
            <person name="Aw Y.K."/>
            <person name="Ong K.S."/>
            <person name="Gan H.M."/>
            <person name="Lee S.M."/>
        </authorList>
    </citation>
    <scope>NUCLEOTIDE SEQUENCE [LARGE SCALE GENOMIC DNA]</scope>
    <source>
        <strain evidence="8 9">MSt1</strain>
    </source>
</reference>
<evidence type="ECO:0000313" key="8">
    <source>
        <dbReference type="EMBL" id="KEQ22552.1"/>
    </source>
</evidence>
<evidence type="ECO:0000256" key="1">
    <source>
        <dbReference type="ARBA" id="ARBA00001933"/>
    </source>
</evidence>
<dbReference type="InterPro" id="IPR051446">
    <property type="entry name" value="HTH_trans_reg/aminotransferase"/>
</dbReference>
<evidence type="ECO:0000256" key="5">
    <source>
        <dbReference type="ARBA" id="ARBA00023125"/>
    </source>
</evidence>
<proteinExistence type="predicted"/>
<evidence type="ECO:0000259" key="7">
    <source>
        <dbReference type="PROSITE" id="PS50949"/>
    </source>
</evidence>
<dbReference type="AlphaFoldDB" id="A0A081NVS9"/>
<sequence>MKKYLDILSDLEQKINEGQFVSGQKLPSVRNAAKLYGCSVNTITRAYAELEKQHAIYSIAQSGYYVVEKPGNRPNVTESKTIDFASSSPDPGVFPYLDFQHCLNKAVDTSKRL</sequence>
<keyword evidence="4" id="KW-0805">Transcription regulation</keyword>
<keyword evidence="3" id="KW-0663">Pyridoxal phosphate</keyword>
<dbReference type="PANTHER" id="PTHR46577:SF1">
    <property type="entry name" value="HTH-TYPE TRANSCRIPTIONAL REGULATORY PROTEIN GABR"/>
    <property type="match status" value="1"/>
</dbReference>
<dbReference type="SMART" id="SM00345">
    <property type="entry name" value="HTH_GNTR"/>
    <property type="match status" value="1"/>
</dbReference>
<dbReference type="Pfam" id="PF00392">
    <property type="entry name" value="GntR"/>
    <property type="match status" value="1"/>
</dbReference>
<keyword evidence="5" id="KW-0238">DNA-binding</keyword>
<evidence type="ECO:0000256" key="4">
    <source>
        <dbReference type="ARBA" id="ARBA00023015"/>
    </source>
</evidence>
<dbReference type="Gene3D" id="1.10.10.10">
    <property type="entry name" value="Winged helix-like DNA-binding domain superfamily/Winged helix DNA-binding domain"/>
    <property type="match status" value="1"/>
</dbReference>
<dbReference type="PANTHER" id="PTHR46577">
    <property type="entry name" value="HTH-TYPE TRANSCRIPTIONAL REGULATORY PROTEIN GABR"/>
    <property type="match status" value="1"/>
</dbReference>
<comment type="cofactor">
    <cofactor evidence="1">
        <name>pyridoxal 5'-phosphate</name>
        <dbReference type="ChEBI" id="CHEBI:597326"/>
    </cofactor>
</comment>
<dbReference type="GO" id="GO:0003677">
    <property type="term" value="F:DNA binding"/>
    <property type="evidence" value="ECO:0007669"/>
    <property type="project" value="UniProtKB-KW"/>
</dbReference>
<organism evidence="8 9">
    <name type="scientific">Paenibacillus tyrfis</name>
    <dbReference type="NCBI Taxonomy" id="1501230"/>
    <lineage>
        <taxon>Bacteria</taxon>
        <taxon>Bacillati</taxon>
        <taxon>Bacillota</taxon>
        <taxon>Bacilli</taxon>
        <taxon>Bacillales</taxon>
        <taxon>Paenibacillaceae</taxon>
        <taxon>Paenibacillus</taxon>
    </lineage>
</organism>
<accession>A0A081NVS9</accession>
<dbReference type="InterPro" id="IPR000524">
    <property type="entry name" value="Tscrpt_reg_HTH_GntR"/>
</dbReference>
<dbReference type="EMBL" id="JNVM01000036">
    <property type="protein sequence ID" value="KEQ22552.1"/>
    <property type="molecule type" value="Genomic_DNA"/>
</dbReference>
<dbReference type="GO" id="GO:0003700">
    <property type="term" value="F:DNA-binding transcription factor activity"/>
    <property type="evidence" value="ECO:0007669"/>
    <property type="project" value="InterPro"/>
</dbReference>
<dbReference type="GO" id="GO:0008483">
    <property type="term" value="F:transaminase activity"/>
    <property type="evidence" value="ECO:0007669"/>
    <property type="project" value="UniProtKB-KW"/>
</dbReference>
<dbReference type="SUPFAM" id="SSF46785">
    <property type="entry name" value="Winged helix' DNA-binding domain"/>
    <property type="match status" value="1"/>
</dbReference>
<protein>
    <recommendedName>
        <fullName evidence="7">HTH gntR-type domain-containing protein</fullName>
    </recommendedName>
</protein>
<keyword evidence="9" id="KW-1185">Reference proteome</keyword>
<keyword evidence="2" id="KW-0032">Aminotransferase</keyword>
<dbReference type="CDD" id="cd07377">
    <property type="entry name" value="WHTH_GntR"/>
    <property type="match status" value="1"/>
</dbReference>
<keyword evidence="2" id="KW-0808">Transferase</keyword>